<feature type="region of interest" description="Disordered" evidence="1">
    <location>
        <begin position="1"/>
        <end position="21"/>
    </location>
</feature>
<dbReference type="PANTHER" id="PTHR48204">
    <property type="entry name" value="OS07G0265100 PROTEIN"/>
    <property type="match status" value="1"/>
</dbReference>
<feature type="compositionally biased region" description="Low complexity" evidence="1">
    <location>
        <begin position="10"/>
        <end position="21"/>
    </location>
</feature>
<feature type="compositionally biased region" description="Low complexity" evidence="1">
    <location>
        <begin position="128"/>
        <end position="139"/>
    </location>
</feature>
<organism evidence="2 3">
    <name type="scientific">Vitis rotundifolia</name>
    <name type="common">Muscadine grape</name>
    <dbReference type="NCBI Taxonomy" id="103349"/>
    <lineage>
        <taxon>Eukaryota</taxon>
        <taxon>Viridiplantae</taxon>
        <taxon>Streptophyta</taxon>
        <taxon>Embryophyta</taxon>
        <taxon>Tracheophyta</taxon>
        <taxon>Spermatophyta</taxon>
        <taxon>Magnoliopsida</taxon>
        <taxon>eudicotyledons</taxon>
        <taxon>Gunneridae</taxon>
        <taxon>Pentapetalae</taxon>
        <taxon>rosids</taxon>
        <taxon>Vitales</taxon>
        <taxon>Vitaceae</taxon>
        <taxon>Viteae</taxon>
        <taxon>Vitis</taxon>
    </lineage>
</organism>
<dbReference type="PANTHER" id="PTHR48204:SF1">
    <property type="entry name" value="OS07G0265100 PROTEIN"/>
    <property type="match status" value="1"/>
</dbReference>
<dbReference type="EMBL" id="JARBHA010000005">
    <property type="protein sequence ID" value="KAJ9700937.1"/>
    <property type="molecule type" value="Genomic_DNA"/>
</dbReference>
<evidence type="ECO:0000313" key="2">
    <source>
        <dbReference type="EMBL" id="KAJ9700937.1"/>
    </source>
</evidence>
<sequence length="145" mass="16062">MTMEPEISISTSNSKPLSKPSSKRLLFDRRYGWVFDEWKDPSQEALSGGRGMFCILPLATALLKTASQSINLTANTAVKVLERPKLLSPQELKASFDDRFHKFMSSIQKPEFNLFAIKGNLTLHATDSSSHPHTGSSESQMASTT</sequence>
<proteinExistence type="predicted"/>
<accession>A0AA39A4X1</accession>
<comment type="caution">
    <text evidence="2">The sequence shown here is derived from an EMBL/GenBank/DDBJ whole genome shotgun (WGS) entry which is preliminary data.</text>
</comment>
<gene>
    <name evidence="2" type="ORF">PVL29_006322</name>
</gene>
<feature type="region of interest" description="Disordered" evidence="1">
    <location>
        <begin position="126"/>
        <end position="145"/>
    </location>
</feature>
<reference evidence="2 3" key="1">
    <citation type="journal article" date="2023" name="BMC Biotechnol.">
        <title>Vitis rotundifolia cv Carlos genome sequencing.</title>
        <authorList>
            <person name="Huff M."/>
            <person name="Hulse-Kemp A."/>
            <person name="Scheffler B."/>
            <person name="Youngblood R."/>
            <person name="Simpson S."/>
            <person name="Babiker E."/>
            <person name="Staton M."/>
        </authorList>
    </citation>
    <scope>NUCLEOTIDE SEQUENCE [LARGE SCALE GENOMIC DNA]</scope>
    <source>
        <tissue evidence="2">Leaf</tissue>
    </source>
</reference>
<evidence type="ECO:0000313" key="3">
    <source>
        <dbReference type="Proteomes" id="UP001168098"/>
    </source>
</evidence>
<evidence type="ECO:0000256" key="1">
    <source>
        <dbReference type="SAM" id="MobiDB-lite"/>
    </source>
</evidence>
<dbReference type="Proteomes" id="UP001168098">
    <property type="component" value="Unassembled WGS sequence"/>
</dbReference>
<dbReference type="AlphaFoldDB" id="A0AA39A4X1"/>
<protein>
    <submittedName>
        <fullName evidence="2">Uncharacterized protein</fullName>
    </submittedName>
</protein>
<keyword evidence="3" id="KW-1185">Reference proteome</keyword>
<name>A0AA39A4X1_VITRO</name>